<dbReference type="AlphaFoldDB" id="A0A3P9D349"/>
<keyword evidence="2" id="KW-1185">Reference proteome</keyword>
<reference evidence="1" key="3">
    <citation type="submission" date="2025-09" db="UniProtKB">
        <authorList>
            <consortium name="Ensembl"/>
        </authorList>
    </citation>
    <scope>IDENTIFICATION</scope>
</reference>
<dbReference type="STRING" id="106582.ENSMZEP00005029045"/>
<sequence length="94" mass="11157">KFTNLNFSPFLSSLFQGKDAPVDPWEDSNFRLYKVVDRFGFVHETELPSYDSVEEKQKHTEVERTTKWLKMLKNWDKYKNSEKVILLLTALISL</sequence>
<reference evidence="1" key="2">
    <citation type="submission" date="2025-08" db="UniProtKB">
        <authorList>
            <consortium name="Ensembl"/>
        </authorList>
    </citation>
    <scope>IDENTIFICATION</scope>
</reference>
<name>A0A3P9D349_9CICH</name>
<proteinExistence type="predicted"/>
<dbReference type="Proteomes" id="UP000265160">
    <property type="component" value="LG17"/>
</dbReference>
<evidence type="ECO:0000313" key="1">
    <source>
        <dbReference type="Ensembl" id="ENSMZEP00005029045.1"/>
    </source>
</evidence>
<dbReference type="Ensembl" id="ENSMZET00005029963.1">
    <property type="protein sequence ID" value="ENSMZEP00005029045.1"/>
    <property type="gene ID" value="ENSMZEG00005021661.1"/>
</dbReference>
<dbReference type="GeneTree" id="ENSGT00940000156715"/>
<organism evidence="1 2">
    <name type="scientific">Maylandia zebra</name>
    <name type="common">zebra mbuna</name>
    <dbReference type="NCBI Taxonomy" id="106582"/>
    <lineage>
        <taxon>Eukaryota</taxon>
        <taxon>Metazoa</taxon>
        <taxon>Chordata</taxon>
        <taxon>Craniata</taxon>
        <taxon>Vertebrata</taxon>
        <taxon>Euteleostomi</taxon>
        <taxon>Actinopterygii</taxon>
        <taxon>Neopterygii</taxon>
        <taxon>Teleostei</taxon>
        <taxon>Neoteleostei</taxon>
        <taxon>Acanthomorphata</taxon>
        <taxon>Ovalentaria</taxon>
        <taxon>Cichlomorphae</taxon>
        <taxon>Cichliformes</taxon>
        <taxon>Cichlidae</taxon>
        <taxon>African cichlids</taxon>
        <taxon>Pseudocrenilabrinae</taxon>
        <taxon>Haplochromini</taxon>
        <taxon>Maylandia</taxon>
        <taxon>Maylandia zebra complex</taxon>
    </lineage>
</organism>
<accession>A0A3P9D349</accession>
<protein>
    <submittedName>
        <fullName evidence="1">Uncharacterized protein</fullName>
    </submittedName>
</protein>
<evidence type="ECO:0000313" key="2">
    <source>
        <dbReference type="Proteomes" id="UP000265160"/>
    </source>
</evidence>
<reference evidence="1 2" key="1">
    <citation type="journal article" date="2014" name="Nature">
        <title>The genomic substrate for adaptive radiation in African cichlid fish.</title>
        <authorList>
            <person name="Brawand D."/>
            <person name="Wagner C.E."/>
            <person name="Li Y.I."/>
            <person name="Malinsky M."/>
            <person name="Keller I."/>
            <person name="Fan S."/>
            <person name="Simakov O."/>
            <person name="Ng A.Y."/>
            <person name="Lim Z.W."/>
            <person name="Bezault E."/>
            <person name="Turner-Maier J."/>
            <person name="Johnson J."/>
            <person name="Alcazar R."/>
            <person name="Noh H.J."/>
            <person name="Russell P."/>
            <person name="Aken B."/>
            <person name="Alfoldi J."/>
            <person name="Amemiya C."/>
            <person name="Azzouzi N."/>
            <person name="Baroiller J.F."/>
            <person name="Barloy-Hubler F."/>
            <person name="Berlin A."/>
            <person name="Bloomquist R."/>
            <person name="Carleton K.L."/>
            <person name="Conte M.A."/>
            <person name="D'Cotta H."/>
            <person name="Eshel O."/>
            <person name="Gaffney L."/>
            <person name="Galibert F."/>
            <person name="Gante H.F."/>
            <person name="Gnerre S."/>
            <person name="Greuter L."/>
            <person name="Guyon R."/>
            <person name="Haddad N.S."/>
            <person name="Haerty W."/>
            <person name="Harris R.M."/>
            <person name="Hofmann H.A."/>
            <person name="Hourlier T."/>
            <person name="Hulata G."/>
            <person name="Jaffe D.B."/>
            <person name="Lara M."/>
            <person name="Lee A.P."/>
            <person name="MacCallum I."/>
            <person name="Mwaiko S."/>
            <person name="Nikaido M."/>
            <person name="Nishihara H."/>
            <person name="Ozouf-Costaz C."/>
            <person name="Penman D.J."/>
            <person name="Przybylski D."/>
            <person name="Rakotomanga M."/>
            <person name="Renn S.C.P."/>
            <person name="Ribeiro F.J."/>
            <person name="Ron M."/>
            <person name="Salzburger W."/>
            <person name="Sanchez-Pulido L."/>
            <person name="Santos M.E."/>
            <person name="Searle S."/>
            <person name="Sharpe T."/>
            <person name="Swofford R."/>
            <person name="Tan F.J."/>
            <person name="Williams L."/>
            <person name="Young S."/>
            <person name="Yin S."/>
            <person name="Okada N."/>
            <person name="Kocher T.D."/>
            <person name="Miska E.A."/>
            <person name="Lander E.S."/>
            <person name="Venkatesh B."/>
            <person name="Fernald R.D."/>
            <person name="Meyer A."/>
            <person name="Ponting C.P."/>
            <person name="Streelman J.T."/>
            <person name="Lindblad-Toh K."/>
            <person name="Seehausen O."/>
            <person name="Di Palma F."/>
        </authorList>
    </citation>
    <scope>NUCLEOTIDE SEQUENCE</scope>
</reference>